<name>X1BRK7_9ZZZZ</name>
<evidence type="ECO:0000256" key="6">
    <source>
        <dbReference type="ARBA" id="ARBA00023136"/>
    </source>
</evidence>
<dbReference type="InterPro" id="IPR003439">
    <property type="entry name" value="ABC_transporter-like_ATP-bd"/>
</dbReference>
<keyword evidence="3" id="KW-0547">Nucleotide-binding</keyword>
<evidence type="ECO:0000256" key="3">
    <source>
        <dbReference type="ARBA" id="ARBA00022741"/>
    </source>
</evidence>
<dbReference type="AlphaFoldDB" id="X1BRK7"/>
<feature type="non-terminal residue" evidence="8">
    <location>
        <position position="1"/>
    </location>
</feature>
<dbReference type="GO" id="GO:0042626">
    <property type="term" value="F:ATPase-coupled transmembrane transporter activity"/>
    <property type="evidence" value="ECO:0007669"/>
    <property type="project" value="TreeGrafter"/>
</dbReference>
<evidence type="ECO:0000259" key="7">
    <source>
        <dbReference type="SMART" id="SM00382"/>
    </source>
</evidence>
<dbReference type="PANTHER" id="PTHR24221">
    <property type="entry name" value="ATP-BINDING CASSETTE SUB-FAMILY B"/>
    <property type="match status" value="1"/>
</dbReference>
<dbReference type="Gene3D" id="3.40.50.300">
    <property type="entry name" value="P-loop containing nucleotide triphosphate hydrolases"/>
    <property type="match status" value="1"/>
</dbReference>
<dbReference type="EMBL" id="BART01018359">
    <property type="protein sequence ID" value="GAG74796.1"/>
    <property type="molecule type" value="Genomic_DNA"/>
</dbReference>
<reference evidence="8" key="1">
    <citation type="journal article" date="2014" name="Front. Microbiol.">
        <title>High frequency of phylogenetically diverse reductive dehalogenase-homologous genes in deep subseafloor sedimentary metagenomes.</title>
        <authorList>
            <person name="Kawai M."/>
            <person name="Futagami T."/>
            <person name="Toyoda A."/>
            <person name="Takaki Y."/>
            <person name="Nishi S."/>
            <person name="Hori S."/>
            <person name="Arai W."/>
            <person name="Tsubouchi T."/>
            <person name="Morono Y."/>
            <person name="Uchiyama I."/>
            <person name="Ito T."/>
            <person name="Fujiyama A."/>
            <person name="Inagaki F."/>
            <person name="Takami H."/>
        </authorList>
    </citation>
    <scope>NUCLEOTIDE SEQUENCE</scope>
    <source>
        <strain evidence="8">Expedition CK06-06</strain>
    </source>
</reference>
<dbReference type="Gene3D" id="1.20.1560.10">
    <property type="entry name" value="ABC transporter type 1, transmembrane domain"/>
    <property type="match status" value="1"/>
</dbReference>
<dbReference type="InterPro" id="IPR027417">
    <property type="entry name" value="P-loop_NTPase"/>
</dbReference>
<evidence type="ECO:0000256" key="5">
    <source>
        <dbReference type="ARBA" id="ARBA00022989"/>
    </source>
</evidence>
<organism evidence="8">
    <name type="scientific">marine sediment metagenome</name>
    <dbReference type="NCBI Taxonomy" id="412755"/>
    <lineage>
        <taxon>unclassified sequences</taxon>
        <taxon>metagenomes</taxon>
        <taxon>ecological metagenomes</taxon>
    </lineage>
</organism>
<keyword evidence="6" id="KW-0472">Membrane</keyword>
<dbReference type="InterPro" id="IPR039421">
    <property type="entry name" value="Type_1_exporter"/>
</dbReference>
<accession>X1BRK7</accession>
<comment type="caution">
    <text evidence="8">The sequence shown here is derived from an EMBL/GenBank/DDBJ whole genome shotgun (WGS) entry which is preliminary data.</text>
</comment>
<evidence type="ECO:0000256" key="4">
    <source>
        <dbReference type="ARBA" id="ARBA00022840"/>
    </source>
</evidence>
<dbReference type="PANTHER" id="PTHR24221:SF587">
    <property type="entry name" value="ABC TRANSPORTER RELATED"/>
    <property type="match status" value="1"/>
</dbReference>
<dbReference type="SUPFAM" id="SSF52540">
    <property type="entry name" value="P-loop containing nucleoside triphosphate hydrolases"/>
    <property type="match status" value="1"/>
</dbReference>
<dbReference type="InterPro" id="IPR036640">
    <property type="entry name" value="ABC1_TM_sf"/>
</dbReference>
<proteinExistence type="predicted"/>
<evidence type="ECO:0000313" key="8">
    <source>
        <dbReference type="EMBL" id="GAG74796.1"/>
    </source>
</evidence>
<protein>
    <recommendedName>
        <fullName evidence="7">AAA+ ATPase domain-containing protein</fullName>
    </recommendedName>
</protein>
<sequence length="180" mass="20557">ASSERIFLLFEEDDKIHSPKRPKYPGKIEGRVEFRNVSFEYKIDEKVIDNVSFVVEPNESVAFVGATGAGKTTLINLLLRFYDPTEGEILIDGINIKEMDLKVLRNYFGLVLQDVFMFAGDIRYNIILNNEIEDNKLMGNGNTASIFHNLSYSILDKIFSFTVYTAGRFIKNKYPGFFGD</sequence>
<dbReference type="GO" id="GO:0016020">
    <property type="term" value="C:membrane"/>
    <property type="evidence" value="ECO:0007669"/>
    <property type="project" value="UniProtKB-SubCell"/>
</dbReference>
<comment type="subcellular location">
    <subcellularLocation>
        <location evidence="1">Membrane</location>
        <topology evidence="1">Multi-pass membrane protein</topology>
    </subcellularLocation>
</comment>
<keyword evidence="4" id="KW-0067">ATP-binding</keyword>
<evidence type="ECO:0000256" key="2">
    <source>
        <dbReference type="ARBA" id="ARBA00022692"/>
    </source>
</evidence>
<dbReference type="GO" id="GO:0005524">
    <property type="term" value="F:ATP binding"/>
    <property type="evidence" value="ECO:0007669"/>
    <property type="project" value="UniProtKB-KW"/>
</dbReference>
<keyword evidence="2" id="KW-0812">Transmembrane</keyword>
<gene>
    <name evidence="8" type="ORF">S01H4_34667</name>
</gene>
<dbReference type="Pfam" id="PF00005">
    <property type="entry name" value="ABC_tran"/>
    <property type="match status" value="1"/>
</dbReference>
<dbReference type="InterPro" id="IPR003593">
    <property type="entry name" value="AAA+_ATPase"/>
</dbReference>
<dbReference type="GO" id="GO:0016887">
    <property type="term" value="F:ATP hydrolysis activity"/>
    <property type="evidence" value="ECO:0007669"/>
    <property type="project" value="InterPro"/>
</dbReference>
<keyword evidence="5" id="KW-1133">Transmembrane helix</keyword>
<evidence type="ECO:0000256" key="1">
    <source>
        <dbReference type="ARBA" id="ARBA00004141"/>
    </source>
</evidence>
<feature type="domain" description="AAA+ ATPase" evidence="7">
    <location>
        <begin position="57"/>
        <end position="165"/>
    </location>
</feature>
<dbReference type="SMART" id="SM00382">
    <property type="entry name" value="AAA"/>
    <property type="match status" value="1"/>
</dbReference>